<sequence>MEDTLKSLLKKCPVLYPSPRDGEGDVLVAQAPQDYEYAVGVTLDLIPEDNRWVASYSDFIESSPEAEPEDAVRTLVDMLRERGLA</sequence>
<keyword evidence="2" id="KW-1185">Reference proteome</keyword>
<evidence type="ECO:0000313" key="2">
    <source>
        <dbReference type="Proteomes" id="UP000594030"/>
    </source>
</evidence>
<proteinExistence type="predicted"/>
<protein>
    <submittedName>
        <fullName evidence="1">Uncharacterized protein</fullName>
    </submittedName>
</protein>
<dbReference type="Proteomes" id="UP000594030">
    <property type="component" value="Segment"/>
</dbReference>
<dbReference type="KEGG" id="vg:65129417"/>
<name>A0A7M1RXQ7_9CAUD</name>
<dbReference type="EMBL" id="MT774385">
    <property type="protein sequence ID" value="QOR58934.1"/>
    <property type="molecule type" value="Genomic_DNA"/>
</dbReference>
<dbReference type="GeneID" id="65129417"/>
<accession>A0A7M1RXQ7</accession>
<reference evidence="1 2" key="1">
    <citation type="submission" date="2020-07" db="EMBL/GenBank/DDBJ databases">
        <title>Taxonomic proposal: Crassvirales, a new order of highly abundant and diverse bacterial viruses.</title>
        <authorList>
            <person name="Shkoporov A.N."/>
            <person name="Stockdale S.R."/>
            <person name="Guerin E."/>
            <person name="Ross R.P."/>
            <person name="Hill C."/>
        </authorList>
    </citation>
    <scope>NUCLEOTIDE SEQUENCE [LARGE SCALE GENOMIC DNA]</scope>
</reference>
<organism evidence="1 2">
    <name type="scientific">uncultured phage cr108_1</name>
    <dbReference type="NCBI Taxonomy" id="2772069"/>
    <lineage>
        <taxon>Viruses</taxon>
        <taxon>Duplodnaviria</taxon>
        <taxon>Heunggongvirae</taxon>
        <taxon>Uroviricota</taxon>
        <taxon>Caudoviricetes</taxon>
        <taxon>Crassvirales</taxon>
        <taxon>Steigviridae</taxon>
        <taxon>Asinivirinae</taxon>
        <taxon>Pipoluvirus</taxon>
        <taxon>Pipoluvirus rarus</taxon>
    </lineage>
</organism>
<dbReference type="RefSeq" id="YP_010111092.1">
    <property type="nucleotide sequence ID" value="NC_055878.1"/>
</dbReference>
<evidence type="ECO:0000313" key="1">
    <source>
        <dbReference type="EMBL" id="QOR58934.1"/>
    </source>
</evidence>